<gene>
    <name evidence="2" type="ORF">ElyMa_001727700</name>
</gene>
<proteinExistence type="predicted"/>
<evidence type="ECO:0000313" key="2">
    <source>
        <dbReference type="EMBL" id="GFS26714.1"/>
    </source>
</evidence>
<protein>
    <submittedName>
        <fullName evidence="2">Uncharacterized protein</fullName>
    </submittedName>
</protein>
<feature type="compositionally biased region" description="Low complexity" evidence="1">
    <location>
        <begin position="213"/>
        <end position="226"/>
    </location>
</feature>
<sequence>MDVAKVARDYFLSSQSNLLIPNRDYGARKLIHVGLGRSNSAGNVLKHNNNSNINKSHHREEDSDASEFSKRAGFFSNSKAKQRSLSGVPEENGGKEYHWRTVSCSGNTADAPSLDPDIAEEYPSSFSSSPSFPSYSQRPAENIRAGTHETESSPRNTVDSRRTSFGTVRSSSLSALSSSSTLSSPSSSSSYTPRPRPSSTSSSSGNSGGFGNFKGLLGSNNSSNPGIREKTLAMKSASTDNGGTDTMIELTDFRAPSNSLKILITFVVCVSNSFALTQGDHTRFGY</sequence>
<reference evidence="2 3" key="1">
    <citation type="journal article" date="2021" name="Elife">
        <title>Chloroplast acquisition without the gene transfer in kleptoplastic sea slugs, Plakobranchus ocellatus.</title>
        <authorList>
            <person name="Maeda T."/>
            <person name="Takahashi S."/>
            <person name="Yoshida T."/>
            <person name="Shimamura S."/>
            <person name="Takaki Y."/>
            <person name="Nagai Y."/>
            <person name="Toyoda A."/>
            <person name="Suzuki Y."/>
            <person name="Arimoto A."/>
            <person name="Ishii H."/>
            <person name="Satoh N."/>
            <person name="Nishiyama T."/>
            <person name="Hasebe M."/>
            <person name="Maruyama T."/>
            <person name="Minagawa J."/>
            <person name="Obokata J."/>
            <person name="Shigenobu S."/>
        </authorList>
    </citation>
    <scope>NUCLEOTIDE SEQUENCE [LARGE SCALE GENOMIC DNA]</scope>
</reference>
<feature type="region of interest" description="Disordered" evidence="1">
    <location>
        <begin position="101"/>
        <end position="227"/>
    </location>
</feature>
<comment type="caution">
    <text evidence="2">The sequence shown here is derived from an EMBL/GenBank/DDBJ whole genome shotgun (WGS) entry which is preliminary data.</text>
</comment>
<name>A0AAV4JV97_9GAST</name>
<evidence type="ECO:0000256" key="1">
    <source>
        <dbReference type="SAM" id="MobiDB-lite"/>
    </source>
</evidence>
<dbReference type="EMBL" id="BMAT01003495">
    <property type="protein sequence ID" value="GFS26714.1"/>
    <property type="molecule type" value="Genomic_DNA"/>
</dbReference>
<feature type="region of interest" description="Disordered" evidence="1">
    <location>
        <begin position="40"/>
        <end position="68"/>
    </location>
</feature>
<accession>A0AAV4JV97</accession>
<feature type="compositionally biased region" description="Basic and acidic residues" evidence="1">
    <location>
        <begin position="146"/>
        <end position="162"/>
    </location>
</feature>
<evidence type="ECO:0000313" key="3">
    <source>
        <dbReference type="Proteomes" id="UP000762676"/>
    </source>
</evidence>
<feature type="compositionally biased region" description="Low complexity" evidence="1">
    <location>
        <begin position="122"/>
        <end position="136"/>
    </location>
</feature>
<dbReference type="Proteomes" id="UP000762676">
    <property type="component" value="Unassembled WGS sequence"/>
</dbReference>
<organism evidence="2 3">
    <name type="scientific">Elysia marginata</name>
    <dbReference type="NCBI Taxonomy" id="1093978"/>
    <lineage>
        <taxon>Eukaryota</taxon>
        <taxon>Metazoa</taxon>
        <taxon>Spiralia</taxon>
        <taxon>Lophotrochozoa</taxon>
        <taxon>Mollusca</taxon>
        <taxon>Gastropoda</taxon>
        <taxon>Heterobranchia</taxon>
        <taxon>Euthyneura</taxon>
        <taxon>Panpulmonata</taxon>
        <taxon>Sacoglossa</taxon>
        <taxon>Placobranchoidea</taxon>
        <taxon>Plakobranchidae</taxon>
        <taxon>Elysia</taxon>
    </lineage>
</organism>
<dbReference type="AlphaFoldDB" id="A0AAV4JV97"/>
<feature type="compositionally biased region" description="Low complexity" evidence="1">
    <location>
        <begin position="169"/>
        <end position="205"/>
    </location>
</feature>
<keyword evidence="3" id="KW-1185">Reference proteome</keyword>